<dbReference type="GO" id="GO:0032968">
    <property type="term" value="P:positive regulation of transcription elongation by RNA polymerase II"/>
    <property type="evidence" value="ECO:0007669"/>
    <property type="project" value="TreeGrafter"/>
</dbReference>
<evidence type="ECO:0000256" key="4">
    <source>
        <dbReference type="ARBA" id="ARBA00023163"/>
    </source>
</evidence>
<accession>A0A814A1B3</accession>
<organism evidence="8 10">
    <name type="scientific">Didymodactylos carnosus</name>
    <dbReference type="NCBI Taxonomy" id="1234261"/>
    <lineage>
        <taxon>Eukaryota</taxon>
        <taxon>Metazoa</taxon>
        <taxon>Spiralia</taxon>
        <taxon>Gnathifera</taxon>
        <taxon>Rotifera</taxon>
        <taxon>Eurotatoria</taxon>
        <taxon>Bdelloidea</taxon>
        <taxon>Philodinida</taxon>
        <taxon>Philodinidae</taxon>
        <taxon>Didymodactylos</taxon>
    </lineage>
</organism>
<dbReference type="PANTHER" id="PTHR12466:SF8">
    <property type="entry name" value="PARAFIBROMIN"/>
    <property type="match status" value="1"/>
</dbReference>
<dbReference type="OrthoDB" id="2186602at2759"/>
<comment type="similarity">
    <text evidence="2">Belongs to the CDC73 family.</text>
</comment>
<dbReference type="Pfam" id="PF16050">
    <property type="entry name" value="CDC73_N"/>
    <property type="match status" value="1"/>
</dbReference>
<keyword evidence="4" id="KW-0804">Transcription</keyword>
<dbReference type="EMBL" id="CAJOBC010001615">
    <property type="protein sequence ID" value="CAF3688676.1"/>
    <property type="molecule type" value="Genomic_DNA"/>
</dbReference>
<evidence type="ECO:0000259" key="7">
    <source>
        <dbReference type="Pfam" id="PF16050"/>
    </source>
</evidence>
<dbReference type="AlphaFoldDB" id="A0A814A1B3"/>
<dbReference type="InterPro" id="IPR031336">
    <property type="entry name" value="CDC73_C"/>
</dbReference>
<dbReference type="GO" id="GO:0000993">
    <property type="term" value="F:RNA polymerase II complex binding"/>
    <property type="evidence" value="ECO:0007669"/>
    <property type="project" value="TreeGrafter"/>
</dbReference>
<comment type="caution">
    <text evidence="8">The sequence shown here is derived from an EMBL/GenBank/DDBJ whole genome shotgun (WGS) entry which is preliminary data.</text>
</comment>
<name>A0A814A1B3_9BILA</name>
<dbReference type="InterPro" id="IPR038103">
    <property type="entry name" value="CDC73_C_sf"/>
</dbReference>
<evidence type="ECO:0000256" key="3">
    <source>
        <dbReference type="ARBA" id="ARBA00023015"/>
    </source>
</evidence>
<evidence type="ECO:0000259" key="6">
    <source>
        <dbReference type="Pfam" id="PF05179"/>
    </source>
</evidence>
<evidence type="ECO:0000313" key="9">
    <source>
        <dbReference type="EMBL" id="CAF3688676.1"/>
    </source>
</evidence>
<dbReference type="Proteomes" id="UP000663829">
    <property type="component" value="Unassembled WGS sequence"/>
</dbReference>
<evidence type="ECO:0000256" key="1">
    <source>
        <dbReference type="ARBA" id="ARBA00004123"/>
    </source>
</evidence>
<evidence type="ECO:0000313" key="8">
    <source>
        <dbReference type="EMBL" id="CAF0907076.1"/>
    </source>
</evidence>
<dbReference type="InterPro" id="IPR007852">
    <property type="entry name" value="Cdc73/Parafibromin"/>
</dbReference>
<gene>
    <name evidence="8" type="ORF">GPM918_LOCUS8948</name>
    <name evidence="9" type="ORF">SRO942_LOCUS8949</name>
</gene>
<protein>
    <recommendedName>
        <fullName evidence="11">Parafibromin</fullName>
    </recommendedName>
</protein>
<dbReference type="Gene3D" id="3.40.50.11990">
    <property type="entry name" value="RNA polymerase II accessory factor, Cdc73 C-terminal domain"/>
    <property type="match status" value="1"/>
</dbReference>
<dbReference type="PANTHER" id="PTHR12466">
    <property type="entry name" value="CDC73 DOMAIN PROTEIN"/>
    <property type="match status" value="1"/>
</dbReference>
<evidence type="ECO:0000256" key="2">
    <source>
        <dbReference type="ARBA" id="ARBA00010427"/>
    </source>
</evidence>
<dbReference type="EMBL" id="CAJNOQ010001615">
    <property type="protein sequence ID" value="CAF0907076.1"/>
    <property type="molecule type" value="Genomic_DNA"/>
</dbReference>
<reference evidence="8" key="1">
    <citation type="submission" date="2021-02" db="EMBL/GenBank/DDBJ databases">
        <authorList>
            <person name="Nowell W R."/>
        </authorList>
    </citation>
    <scope>NUCLEOTIDE SEQUENCE</scope>
</reference>
<dbReference type="Proteomes" id="UP000681722">
    <property type="component" value="Unassembled WGS sequence"/>
</dbReference>
<keyword evidence="3" id="KW-0805">Transcription regulation</keyword>
<keyword evidence="5" id="KW-0539">Nucleus</keyword>
<evidence type="ECO:0008006" key="11">
    <source>
        <dbReference type="Google" id="ProtNLM"/>
    </source>
</evidence>
<dbReference type="FunFam" id="3.40.50.11990:FF:000002">
    <property type="entry name" value="protein CDC73 homolog"/>
    <property type="match status" value="1"/>
</dbReference>
<feature type="domain" description="Cell division control protein 73 C-terminal" evidence="6">
    <location>
        <begin position="353"/>
        <end position="506"/>
    </location>
</feature>
<evidence type="ECO:0000313" key="10">
    <source>
        <dbReference type="Proteomes" id="UP000663829"/>
    </source>
</evidence>
<feature type="domain" description="Paf1 complex subunit Cdc73 N-terminal" evidence="7">
    <location>
        <begin position="1"/>
        <end position="294"/>
    </location>
</feature>
<dbReference type="GO" id="GO:0016593">
    <property type="term" value="C:Cdc73/Paf1 complex"/>
    <property type="evidence" value="ECO:0007669"/>
    <property type="project" value="InterPro"/>
</dbReference>
<dbReference type="InterPro" id="IPR032041">
    <property type="entry name" value="Cdc73_N"/>
</dbReference>
<sequence>MTDAISLLRQFTVENKEYTSDNDRFIFGDLAYPKDIKTNYLVYGTGKDGTPRDYYTLESIVFLLKNVELQHANYVKTAAEKGISAISRPDRKELLSYLTGQTNTADRIDRNAPIDVVAMQRPLQVKRPAEDPRLDPTKIARLEDDDFQKLKDRIEKKLEATTKEMTANQIRPLSGALSAEAILKLRAKFRATARDKIVDFKENEDQLETVAETQPVTADTFEVLQRERTWRNRTTVLQSTGKNFAKNIFLILNSIKAKEEGEQKQELLAAQRSPTRDLTVRAPVEGYSRYNQERFVPRDDTDEFKIDIHGSYHGLTLKTVTEGVQPNKLTSTTNVVPKPIPDKVDVPVSKRVSRTPIIVIPPALTSLITRYNCKELLEDLKYISTDEGKASGIKRDGDILIQRKKGNLTVPYRITDDPVRLTKQDWDERVVAVFAQGPAWQFKGWPWSGNPVEIFQKIKAYHVKWSQLKTDANIAKWSVQLIELDQNKRHLDCARLRTFWDSLDAFIAKHKPYLRY</sequence>
<keyword evidence="10" id="KW-1185">Reference proteome</keyword>
<comment type="subcellular location">
    <subcellularLocation>
        <location evidence="1">Nucleus</location>
    </subcellularLocation>
</comment>
<dbReference type="GO" id="GO:0006368">
    <property type="term" value="P:transcription elongation by RNA polymerase II"/>
    <property type="evidence" value="ECO:0007669"/>
    <property type="project" value="InterPro"/>
</dbReference>
<dbReference type="Pfam" id="PF05179">
    <property type="entry name" value="CDC73_C"/>
    <property type="match status" value="1"/>
</dbReference>
<proteinExistence type="inferred from homology"/>
<evidence type="ECO:0000256" key="5">
    <source>
        <dbReference type="ARBA" id="ARBA00023242"/>
    </source>
</evidence>